<accession>A0ABQ5AQE6</accession>
<evidence type="ECO:0000313" key="1">
    <source>
        <dbReference type="EMBL" id="GJT03493.1"/>
    </source>
</evidence>
<comment type="caution">
    <text evidence="1">The sequence shown here is derived from an EMBL/GenBank/DDBJ whole genome shotgun (WGS) entry which is preliminary data.</text>
</comment>
<sequence length="174" mass="19738">MGCLVTMDWRLLIQKEGLMMLKLKHNEADGNKRIVSHWKMMQKYIGADITSMVTLPVLIFLANDDAAENGRDDGIFPPAKKLADECEDPHMRMFLGNSLDIYPLRRTRLKLKRDGVILELTPPPTKVNNLIFGNRHWGYNPGENALIYQSCDLEGEPLPGTDLKEVWEVAKSSS</sequence>
<evidence type="ECO:0000313" key="2">
    <source>
        <dbReference type="Proteomes" id="UP001151760"/>
    </source>
</evidence>
<dbReference type="EMBL" id="BQNB010012432">
    <property type="protein sequence ID" value="GJT03493.1"/>
    <property type="molecule type" value="Genomic_DNA"/>
</dbReference>
<protein>
    <submittedName>
        <fullName evidence="1">Oxysterol-binding protein</fullName>
    </submittedName>
</protein>
<keyword evidence="2" id="KW-1185">Reference proteome</keyword>
<dbReference type="Proteomes" id="UP001151760">
    <property type="component" value="Unassembled WGS sequence"/>
</dbReference>
<reference evidence="1" key="2">
    <citation type="submission" date="2022-01" db="EMBL/GenBank/DDBJ databases">
        <authorList>
            <person name="Yamashiro T."/>
            <person name="Shiraishi A."/>
            <person name="Satake H."/>
            <person name="Nakayama K."/>
        </authorList>
    </citation>
    <scope>NUCLEOTIDE SEQUENCE</scope>
</reference>
<organism evidence="1 2">
    <name type="scientific">Tanacetum coccineum</name>
    <dbReference type="NCBI Taxonomy" id="301880"/>
    <lineage>
        <taxon>Eukaryota</taxon>
        <taxon>Viridiplantae</taxon>
        <taxon>Streptophyta</taxon>
        <taxon>Embryophyta</taxon>
        <taxon>Tracheophyta</taxon>
        <taxon>Spermatophyta</taxon>
        <taxon>Magnoliopsida</taxon>
        <taxon>eudicotyledons</taxon>
        <taxon>Gunneridae</taxon>
        <taxon>Pentapetalae</taxon>
        <taxon>asterids</taxon>
        <taxon>campanulids</taxon>
        <taxon>Asterales</taxon>
        <taxon>Asteraceae</taxon>
        <taxon>Asteroideae</taxon>
        <taxon>Anthemideae</taxon>
        <taxon>Anthemidinae</taxon>
        <taxon>Tanacetum</taxon>
    </lineage>
</organism>
<gene>
    <name evidence="1" type="ORF">Tco_0824662</name>
</gene>
<reference evidence="1" key="1">
    <citation type="journal article" date="2022" name="Int. J. Mol. Sci.">
        <title>Draft Genome of Tanacetum Coccineum: Genomic Comparison of Closely Related Tanacetum-Family Plants.</title>
        <authorList>
            <person name="Yamashiro T."/>
            <person name="Shiraishi A."/>
            <person name="Nakayama K."/>
            <person name="Satake H."/>
        </authorList>
    </citation>
    <scope>NUCLEOTIDE SEQUENCE</scope>
</reference>
<name>A0ABQ5AQE6_9ASTR</name>
<proteinExistence type="predicted"/>